<reference evidence="2" key="1">
    <citation type="submission" date="2022-09" db="EMBL/GenBank/DDBJ databases">
        <title>Actin cytoskeleton and complex cell architecture in an #Asgard archaeon.</title>
        <authorList>
            <person name="Ponce Toledo R.I."/>
            <person name="Schleper C."/>
            <person name="Rodrigues Oliveira T."/>
            <person name="Wollweber F."/>
            <person name="Xu J."/>
            <person name="Rittmann S."/>
            <person name="Klingl A."/>
            <person name="Pilhofer M."/>
        </authorList>
    </citation>
    <scope>NUCLEOTIDE SEQUENCE</scope>
    <source>
        <strain evidence="2">B-35</strain>
    </source>
</reference>
<dbReference type="Proteomes" id="UP001208689">
    <property type="component" value="Chromosome"/>
</dbReference>
<feature type="compositionally biased region" description="Pro residues" evidence="1">
    <location>
        <begin position="66"/>
        <end position="85"/>
    </location>
</feature>
<evidence type="ECO:0000256" key="1">
    <source>
        <dbReference type="SAM" id="MobiDB-lite"/>
    </source>
</evidence>
<dbReference type="EMBL" id="CP104013">
    <property type="protein sequence ID" value="UYP44549.1"/>
    <property type="molecule type" value="Genomic_DNA"/>
</dbReference>
<organism evidence="2 3">
    <name type="scientific">Candidatus Lokiarchaeum ossiferum</name>
    <dbReference type="NCBI Taxonomy" id="2951803"/>
    <lineage>
        <taxon>Archaea</taxon>
        <taxon>Promethearchaeati</taxon>
        <taxon>Promethearchaeota</taxon>
        <taxon>Promethearchaeia</taxon>
        <taxon>Promethearchaeales</taxon>
        <taxon>Promethearchaeaceae</taxon>
        <taxon>Candidatus Lokiarchaeum</taxon>
    </lineage>
</organism>
<accession>A0ABY6HQ07</accession>
<evidence type="ECO:0000313" key="2">
    <source>
        <dbReference type="EMBL" id="UYP44549.1"/>
    </source>
</evidence>
<proteinExistence type="predicted"/>
<keyword evidence="3" id="KW-1185">Reference proteome</keyword>
<protein>
    <submittedName>
        <fullName evidence="2">Uncharacterized protein</fullName>
    </submittedName>
</protein>
<name>A0ABY6HQ07_9ARCH</name>
<sequence length="182" mass="20938">MSKKITGLQKSRENKQLLMSELESLEDKLRMLSSKAENTRKRTTTKRQNNQNLNSILDRWKDVNAQPPPDTYEPPVQEPPTPPPEQVRVEQPMSYMPDTSYLLPACTELEKSVLKQIKMCIQFILSHTSKTDPMLMTLISGTNDSVDDYEKLYTQLKLMVFMEKMGKGSSRNELMAFVFSSL</sequence>
<feature type="region of interest" description="Disordered" evidence="1">
    <location>
        <begin position="32"/>
        <end position="87"/>
    </location>
</feature>
<evidence type="ECO:0000313" key="3">
    <source>
        <dbReference type="Proteomes" id="UP001208689"/>
    </source>
</evidence>
<gene>
    <name evidence="2" type="ORF">NEF87_000834</name>
</gene>